<organism evidence="1 2">
    <name type="scientific">Pyrus ussuriensis x Pyrus communis</name>
    <dbReference type="NCBI Taxonomy" id="2448454"/>
    <lineage>
        <taxon>Eukaryota</taxon>
        <taxon>Viridiplantae</taxon>
        <taxon>Streptophyta</taxon>
        <taxon>Embryophyta</taxon>
        <taxon>Tracheophyta</taxon>
        <taxon>Spermatophyta</taxon>
        <taxon>Magnoliopsida</taxon>
        <taxon>eudicotyledons</taxon>
        <taxon>Gunneridae</taxon>
        <taxon>Pentapetalae</taxon>
        <taxon>rosids</taxon>
        <taxon>fabids</taxon>
        <taxon>Rosales</taxon>
        <taxon>Rosaceae</taxon>
        <taxon>Amygdaloideae</taxon>
        <taxon>Maleae</taxon>
        <taxon>Pyrus</taxon>
    </lineage>
</organism>
<gene>
    <name evidence="1" type="ORF">D8674_006008</name>
</gene>
<dbReference type="Proteomes" id="UP000327157">
    <property type="component" value="Chromosome 11"/>
</dbReference>
<reference evidence="2" key="2">
    <citation type="submission" date="2019-10" db="EMBL/GenBank/DDBJ databases">
        <title>A de novo genome assembly of a pear dwarfing rootstock.</title>
        <authorList>
            <person name="Wang F."/>
            <person name="Wang J."/>
            <person name="Li S."/>
            <person name="Zhang Y."/>
            <person name="Fang M."/>
            <person name="Ma L."/>
            <person name="Zhao Y."/>
            <person name="Jiang S."/>
        </authorList>
    </citation>
    <scope>NUCLEOTIDE SEQUENCE [LARGE SCALE GENOMIC DNA]</scope>
</reference>
<dbReference type="EMBL" id="SMOL01000559">
    <property type="protein sequence ID" value="KAB2606291.1"/>
    <property type="molecule type" value="Genomic_DNA"/>
</dbReference>
<name>A0A5N5FXG4_9ROSA</name>
<protein>
    <submittedName>
        <fullName evidence="1">Uncharacterized protein</fullName>
    </submittedName>
</protein>
<reference evidence="1 2" key="3">
    <citation type="submission" date="2019-11" db="EMBL/GenBank/DDBJ databases">
        <title>A de novo genome assembly of a pear dwarfing rootstock.</title>
        <authorList>
            <person name="Wang F."/>
            <person name="Wang J."/>
            <person name="Li S."/>
            <person name="Zhang Y."/>
            <person name="Fang M."/>
            <person name="Ma L."/>
            <person name="Zhao Y."/>
            <person name="Jiang S."/>
        </authorList>
    </citation>
    <scope>NUCLEOTIDE SEQUENCE [LARGE SCALE GENOMIC DNA]</scope>
    <source>
        <strain evidence="1">S2</strain>
        <tissue evidence="1">Leaf</tissue>
    </source>
</reference>
<evidence type="ECO:0000313" key="1">
    <source>
        <dbReference type="EMBL" id="KAB2606291.1"/>
    </source>
</evidence>
<keyword evidence="2" id="KW-1185">Reference proteome</keyword>
<evidence type="ECO:0000313" key="2">
    <source>
        <dbReference type="Proteomes" id="UP000327157"/>
    </source>
</evidence>
<comment type="caution">
    <text evidence="1">The sequence shown here is derived from an EMBL/GenBank/DDBJ whole genome shotgun (WGS) entry which is preliminary data.</text>
</comment>
<accession>A0A5N5FXG4</accession>
<sequence>MGNNCPTAEWHSWKNVPENVKKVVMDELLCKYTPDDDTNEQLMKLMEDALKEGYKLVAL</sequence>
<dbReference type="AlphaFoldDB" id="A0A5N5FXG4"/>
<reference evidence="1 2" key="1">
    <citation type="submission" date="2019-09" db="EMBL/GenBank/DDBJ databases">
        <authorList>
            <person name="Ou C."/>
        </authorList>
    </citation>
    <scope>NUCLEOTIDE SEQUENCE [LARGE SCALE GENOMIC DNA]</scope>
    <source>
        <strain evidence="1">S2</strain>
        <tissue evidence="1">Leaf</tissue>
    </source>
</reference>
<proteinExistence type="predicted"/>